<dbReference type="Proteomes" id="UP001151287">
    <property type="component" value="Unassembled WGS sequence"/>
</dbReference>
<comment type="caution">
    <text evidence="5">The sequence shown here is derived from an EMBL/GenBank/DDBJ whole genome shotgun (WGS) entry which is preliminary data.</text>
</comment>
<dbReference type="InterPro" id="IPR002885">
    <property type="entry name" value="PPR_rpt"/>
</dbReference>
<dbReference type="Pfam" id="PF13812">
    <property type="entry name" value="PPR_3"/>
    <property type="match status" value="1"/>
</dbReference>
<dbReference type="InterPro" id="IPR011990">
    <property type="entry name" value="TPR-like_helical_dom_sf"/>
</dbReference>
<dbReference type="FunFam" id="1.25.40.10:FF:000558">
    <property type="entry name" value="Pentatricopeptide repeat-containing protein At5g39710"/>
    <property type="match status" value="1"/>
</dbReference>
<evidence type="ECO:0000313" key="5">
    <source>
        <dbReference type="EMBL" id="KAJ1694575.1"/>
    </source>
</evidence>
<evidence type="ECO:0000313" key="6">
    <source>
        <dbReference type="Proteomes" id="UP001151287"/>
    </source>
</evidence>
<evidence type="ECO:0000256" key="1">
    <source>
        <dbReference type="ARBA" id="ARBA00007626"/>
    </source>
</evidence>
<evidence type="ECO:0000256" key="4">
    <source>
        <dbReference type="PROSITE-ProRule" id="PRU00708"/>
    </source>
</evidence>
<dbReference type="PROSITE" id="PS51375">
    <property type="entry name" value="PPR"/>
    <property type="match status" value="9"/>
</dbReference>
<dbReference type="Pfam" id="PF13041">
    <property type="entry name" value="PPR_2"/>
    <property type="match status" value="2"/>
</dbReference>
<sequence>MSNTISFLSGRTEARFIQAVCGNVSKGNWSLLSHTGVTNLFTTTNVTQILLKLSADTALSWSFYNWAHSLPHYRHSLEPNWTMVHLLTKGRQFMRARGLLEKFALKSLLSSPLVLGPLLNKFPSTNSQVLCWLVMYYARSSYKDALEVFYVMKSAKIRPDLHACSALLSSLAKEVLSDTAWKVFDDMRQLGVVPNTYIYNSMLHVYFMSGKADSAQRLVTEMDAKQVPLSIISYNILIALYSKKGLHYEALCLQERMKKEGITPDIVTYNSLILGYCKEGRIREALRLFEEIKRFGLKPTQVTYTTLIDGYCRANDPDTAIRLMREMERKGGIKPGVVTYNAVIRKLCELQKMKGVNDMLNEMDERGLNPDSWTCNTLINAYCKRGEMGMAFKVRERMVESGLRLDAFTYMAFVNGFCKMRQLDQAREQLFEMTHAGFKPNYSTWSWLVDGYCTQNNPGAVLMIPDELAKGGRVDCKPLYRAFIRRLCKNGFVDHAQKLLDQMLAKGLPGDGLVYTVLAFAYLREGQTSAAIETLNEMVVKNLEISRKIYISVTSSYENETDLLICLWAHASKKGLISKRVCRIIQNLQKNQATL</sequence>
<reference evidence="5" key="1">
    <citation type="journal article" date="2022" name="Cell">
        <title>Repeat-based holocentromeres influence genome architecture and karyotype evolution.</title>
        <authorList>
            <person name="Hofstatter P.G."/>
            <person name="Thangavel G."/>
            <person name="Lux T."/>
            <person name="Neumann P."/>
            <person name="Vondrak T."/>
            <person name="Novak P."/>
            <person name="Zhang M."/>
            <person name="Costa L."/>
            <person name="Castellani M."/>
            <person name="Scott A."/>
            <person name="Toegelov H."/>
            <person name="Fuchs J."/>
            <person name="Mata-Sucre Y."/>
            <person name="Dias Y."/>
            <person name="Vanzela A.L.L."/>
            <person name="Huettel B."/>
            <person name="Almeida C.C.S."/>
            <person name="Simkova H."/>
            <person name="Souza G."/>
            <person name="Pedrosa-Harand A."/>
            <person name="Macas J."/>
            <person name="Mayer K.F.X."/>
            <person name="Houben A."/>
            <person name="Marques A."/>
        </authorList>
    </citation>
    <scope>NUCLEOTIDE SEQUENCE</scope>
    <source>
        <strain evidence="5">RhyBre1mFocal</strain>
    </source>
</reference>
<dbReference type="PANTHER" id="PTHR47447">
    <property type="entry name" value="OS03G0856100 PROTEIN"/>
    <property type="match status" value="1"/>
</dbReference>
<evidence type="ECO:0008006" key="7">
    <source>
        <dbReference type="Google" id="ProtNLM"/>
    </source>
</evidence>
<feature type="repeat" description="PPR" evidence="4">
    <location>
        <begin position="265"/>
        <end position="299"/>
    </location>
</feature>
<dbReference type="Pfam" id="PF01535">
    <property type="entry name" value="PPR"/>
    <property type="match status" value="3"/>
</dbReference>
<feature type="repeat" description="PPR" evidence="4">
    <location>
        <begin position="371"/>
        <end position="405"/>
    </location>
</feature>
<feature type="repeat" description="PPR" evidence="4">
    <location>
        <begin position="336"/>
        <end position="370"/>
    </location>
</feature>
<protein>
    <recommendedName>
        <fullName evidence="7">Pentatricopeptide repeat-containing protein</fullName>
    </recommendedName>
</protein>
<accession>A0A9Q0HQV2</accession>
<gene>
    <name evidence="5" type="ORF">LUZ63_011273</name>
</gene>
<feature type="repeat" description="PPR" evidence="4">
    <location>
        <begin position="476"/>
        <end position="510"/>
    </location>
</feature>
<feature type="repeat" description="PPR" evidence="4">
    <location>
        <begin position="230"/>
        <end position="264"/>
    </location>
</feature>
<keyword evidence="2" id="KW-0677">Repeat</keyword>
<dbReference type="OrthoDB" id="185373at2759"/>
<dbReference type="NCBIfam" id="TIGR00756">
    <property type="entry name" value="PPR"/>
    <property type="match status" value="8"/>
</dbReference>
<organism evidence="5 6">
    <name type="scientific">Rhynchospora breviuscula</name>
    <dbReference type="NCBI Taxonomy" id="2022672"/>
    <lineage>
        <taxon>Eukaryota</taxon>
        <taxon>Viridiplantae</taxon>
        <taxon>Streptophyta</taxon>
        <taxon>Embryophyta</taxon>
        <taxon>Tracheophyta</taxon>
        <taxon>Spermatophyta</taxon>
        <taxon>Magnoliopsida</taxon>
        <taxon>Liliopsida</taxon>
        <taxon>Poales</taxon>
        <taxon>Cyperaceae</taxon>
        <taxon>Cyperoideae</taxon>
        <taxon>Rhynchosporeae</taxon>
        <taxon>Rhynchospora</taxon>
    </lineage>
</organism>
<name>A0A9Q0HQV2_9POAL</name>
<feature type="repeat" description="PPR" evidence="4">
    <location>
        <begin position="195"/>
        <end position="229"/>
    </location>
</feature>
<dbReference type="EMBL" id="JAMQYH010000003">
    <property type="protein sequence ID" value="KAJ1694575.1"/>
    <property type="molecule type" value="Genomic_DNA"/>
</dbReference>
<evidence type="ECO:0000256" key="3">
    <source>
        <dbReference type="ARBA" id="ARBA00022946"/>
    </source>
</evidence>
<evidence type="ECO:0000256" key="2">
    <source>
        <dbReference type="ARBA" id="ARBA00022737"/>
    </source>
</evidence>
<feature type="repeat" description="PPR" evidence="4">
    <location>
        <begin position="160"/>
        <end position="194"/>
    </location>
</feature>
<feature type="repeat" description="PPR" evidence="4">
    <location>
        <begin position="300"/>
        <end position="334"/>
    </location>
</feature>
<dbReference type="PANTHER" id="PTHR47447:SF28">
    <property type="entry name" value="PENTACOTRIPEPTIDE-REPEAT REGION OF PRORP DOMAIN-CONTAINING PROTEIN"/>
    <property type="match status" value="1"/>
</dbReference>
<proteinExistence type="inferred from homology"/>
<dbReference type="SUPFAM" id="SSF48452">
    <property type="entry name" value="TPR-like"/>
    <property type="match status" value="1"/>
</dbReference>
<feature type="repeat" description="PPR" evidence="4">
    <location>
        <begin position="406"/>
        <end position="440"/>
    </location>
</feature>
<dbReference type="AlphaFoldDB" id="A0A9Q0HQV2"/>
<comment type="similarity">
    <text evidence="1">Belongs to the PPR family. P subfamily.</text>
</comment>
<dbReference type="Gene3D" id="1.25.40.10">
    <property type="entry name" value="Tetratricopeptide repeat domain"/>
    <property type="match status" value="4"/>
</dbReference>
<keyword evidence="3" id="KW-0809">Transit peptide</keyword>
<keyword evidence="6" id="KW-1185">Reference proteome</keyword>